<proteinExistence type="predicted"/>
<organism evidence="1 2">
    <name type="scientific">Nocardioides glacieisoli</name>
    <dbReference type="NCBI Taxonomy" id="1168730"/>
    <lineage>
        <taxon>Bacteria</taxon>
        <taxon>Bacillati</taxon>
        <taxon>Actinomycetota</taxon>
        <taxon>Actinomycetes</taxon>
        <taxon>Propionibacteriales</taxon>
        <taxon>Nocardioidaceae</taxon>
        <taxon>Nocardioides</taxon>
    </lineage>
</organism>
<gene>
    <name evidence="1" type="ORF">EUA06_20450</name>
</gene>
<evidence type="ECO:0000313" key="2">
    <source>
        <dbReference type="Proteomes" id="UP000291838"/>
    </source>
</evidence>
<sequence length="240" mass="26473">MTSAVTEPPQLVVVDAAEEVWRVGFKPDPWVWSGWEWAGADGRFNGRWDDRQGNFRSIYAGSTLLACLLEVLAGFRPDPTLAFELDDIVEDNEDAAVHPTARAGEISYSWLEPRSAATATLTGRFCAVTAAESIAALRPRFVALAHLLNLHDFDAAALKDGRPRALTQSVATHLHATTELDGVTFASRHGDDLALWAIFERAEDPAISRALDDIEHHPLSPEHPDVQEAFRILELTWSKP</sequence>
<accession>A0A4V1RJE6</accession>
<name>A0A4V1RJE6_9ACTN</name>
<dbReference type="AlphaFoldDB" id="A0A4V1RJE6"/>
<reference evidence="1 2" key="1">
    <citation type="submission" date="2019-01" db="EMBL/GenBank/DDBJ databases">
        <title>Novel species of Nocardioides.</title>
        <authorList>
            <person name="Liu Q."/>
            <person name="Xin Y.-H."/>
        </authorList>
    </citation>
    <scope>NUCLEOTIDE SEQUENCE [LARGE SCALE GENOMIC DNA]</scope>
    <source>
        <strain evidence="1 2">HLT3-15</strain>
    </source>
</reference>
<protein>
    <submittedName>
        <fullName evidence="1">RES domain-containing protein</fullName>
    </submittedName>
</protein>
<keyword evidence="2" id="KW-1185">Reference proteome</keyword>
<comment type="caution">
    <text evidence="1">The sequence shown here is derived from an EMBL/GenBank/DDBJ whole genome shotgun (WGS) entry which is preliminary data.</text>
</comment>
<dbReference type="OrthoDB" id="4722229at2"/>
<dbReference type="EMBL" id="SDWS01000013">
    <property type="protein sequence ID" value="RYB88512.1"/>
    <property type="molecule type" value="Genomic_DNA"/>
</dbReference>
<dbReference type="Proteomes" id="UP000291838">
    <property type="component" value="Unassembled WGS sequence"/>
</dbReference>
<evidence type="ECO:0000313" key="1">
    <source>
        <dbReference type="EMBL" id="RYB88512.1"/>
    </source>
</evidence>